<sequence length="238" mass="26569">MLSQHLYNLQSIPPPETERITVLRHSKVDGNNFSAAGNNVGRGTKKKTFVGHLNGLEKSHLGGSPAASWKIDDNPTQPTRILLLKPSPGKPHNVKAVGSRLPKSPMRLHGEDFFGDFKDDENQESRKVAKAITWQMRENLGGHQRDETLLSSVYSNGYISDEKSLNRSEIDLIDQKLIMQLVISVIQKSCHQYLGNLGITLMGLIAFTHPLHLAMHLILQSHQFAKRQRNVSLKDGPC</sequence>
<dbReference type="PANTHER" id="PTHR46634:SF3">
    <property type="entry name" value="M REDUCTASE II SUBUNIT GAMMA, PUTATIVE (DUF3741)-RELATED"/>
    <property type="match status" value="1"/>
</dbReference>
<dbReference type="Proteomes" id="UP001604336">
    <property type="component" value="Unassembled WGS sequence"/>
</dbReference>
<evidence type="ECO:0000313" key="2">
    <source>
        <dbReference type="Proteomes" id="UP001604336"/>
    </source>
</evidence>
<gene>
    <name evidence="1" type="ORF">Adt_30860</name>
</gene>
<comment type="caution">
    <text evidence="1">The sequence shown here is derived from an EMBL/GenBank/DDBJ whole genome shotgun (WGS) entry which is preliminary data.</text>
</comment>
<keyword evidence="2" id="KW-1185">Reference proteome</keyword>
<dbReference type="AlphaFoldDB" id="A0ABD1RDI3"/>
<evidence type="ECO:0000313" key="1">
    <source>
        <dbReference type="EMBL" id="KAL2486104.1"/>
    </source>
</evidence>
<name>A0ABD1RDI3_9LAMI</name>
<accession>A0ABD1RDI3</accession>
<protein>
    <submittedName>
        <fullName evidence="1">Uncharacterized protein</fullName>
    </submittedName>
</protein>
<organism evidence="1 2">
    <name type="scientific">Abeliophyllum distichum</name>
    <dbReference type="NCBI Taxonomy" id="126358"/>
    <lineage>
        <taxon>Eukaryota</taxon>
        <taxon>Viridiplantae</taxon>
        <taxon>Streptophyta</taxon>
        <taxon>Embryophyta</taxon>
        <taxon>Tracheophyta</taxon>
        <taxon>Spermatophyta</taxon>
        <taxon>Magnoliopsida</taxon>
        <taxon>eudicotyledons</taxon>
        <taxon>Gunneridae</taxon>
        <taxon>Pentapetalae</taxon>
        <taxon>asterids</taxon>
        <taxon>lamiids</taxon>
        <taxon>Lamiales</taxon>
        <taxon>Oleaceae</taxon>
        <taxon>Forsythieae</taxon>
        <taxon>Abeliophyllum</taxon>
    </lineage>
</organism>
<dbReference type="EMBL" id="JBFOLK010000009">
    <property type="protein sequence ID" value="KAL2486104.1"/>
    <property type="molecule type" value="Genomic_DNA"/>
</dbReference>
<proteinExistence type="predicted"/>
<dbReference type="PANTHER" id="PTHR46634">
    <property type="entry name" value="M REDUCTASE II SUBUNIT GAMMA, PUTATIVE (DUF3741)-RELATED"/>
    <property type="match status" value="1"/>
</dbReference>
<reference evidence="2" key="1">
    <citation type="submission" date="2024-07" db="EMBL/GenBank/DDBJ databases">
        <title>Two chromosome-level genome assemblies of Korean endemic species Abeliophyllum distichum and Forsythia ovata (Oleaceae).</title>
        <authorList>
            <person name="Jang H."/>
        </authorList>
    </citation>
    <scope>NUCLEOTIDE SEQUENCE [LARGE SCALE GENOMIC DNA]</scope>
</reference>